<feature type="coiled-coil region" evidence="1">
    <location>
        <begin position="191"/>
        <end position="218"/>
    </location>
</feature>
<reference evidence="3" key="1">
    <citation type="submission" date="2019-08" db="EMBL/GenBank/DDBJ databases">
        <title>The genome of the North American firefly Photinus pyralis.</title>
        <authorList>
            <consortium name="Photinus pyralis genome working group"/>
            <person name="Fallon T.R."/>
            <person name="Sander Lower S.E."/>
            <person name="Weng J.-K."/>
        </authorList>
    </citation>
    <scope>NUCLEOTIDE SEQUENCE</scope>
    <source>
        <strain evidence="3">TRF0915ILg1</strain>
        <tissue evidence="3">Whole body</tissue>
    </source>
</reference>
<name>A0A8K0D7U5_IGNLU</name>
<feature type="compositionally biased region" description="Basic and acidic residues" evidence="2">
    <location>
        <begin position="140"/>
        <end position="158"/>
    </location>
</feature>
<keyword evidence="1" id="KW-0175">Coiled coil</keyword>
<evidence type="ECO:0000256" key="1">
    <source>
        <dbReference type="SAM" id="Coils"/>
    </source>
</evidence>
<protein>
    <submittedName>
        <fullName evidence="3">Uncharacterized protein</fullName>
    </submittedName>
</protein>
<dbReference type="EMBL" id="VTPC01001892">
    <property type="protein sequence ID" value="KAF2901043.1"/>
    <property type="molecule type" value="Genomic_DNA"/>
</dbReference>
<dbReference type="AlphaFoldDB" id="A0A8K0D7U5"/>
<evidence type="ECO:0000313" key="3">
    <source>
        <dbReference type="EMBL" id="KAF2901043.1"/>
    </source>
</evidence>
<feature type="region of interest" description="Disordered" evidence="2">
    <location>
        <begin position="127"/>
        <end position="185"/>
    </location>
</feature>
<proteinExistence type="predicted"/>
<evidence type="ECO:0000313" key="4">
    <source>
        <dbReference type="Proteomes" id="UP000801492"/>
    </source>
</evidence>
<keyword evidence="4" id="KW-1185">Reference proteome</keyword>
<feature type="region of interest" description="Disordered" evidence="2">
    <location>
        <begin position="69"/>
        <end position="101"/>
    </location>
</feature>
<organism evidence="3 4">
    <name type="scientific">Ignelater luminosus</name>
    <name type="common">Cucubano</name>
    <name type="synonym">Pyrophorus luminosus</name>
    <dbReference type="NCBI Taxonomy" id="2038154"/>
    <lineage>
        <taxon>Eukaryota</taxon>
        <taxon>Metazoa</taxon>
        <taxon>Ecdysozoa</taxon>
        <taxon>Arthropoda</taxon>
        <taxon>Hexapoda</taxon>
        <taxon>Insecta</taxon>
        <taxon>Pterygota</taxon>
        <taxon>Neoptera</taxon>
        <taxon>Endopterygota</taxon>
        <taxon>Coleoptera</taxon>
        <taxon>Polyphaga</taxon>
        <taxon>Elateriformia</taxon>
        <taxon>Elateroidea</taxon>
        <taxon>Elateridae</taxon>
        <taxon>Agrypninae</taxon>
        <taxon>Pyrophorini</taxon>
        <taxon>Ignelater</taxon>
    </lineage>
</organism>
<dbReference type="Proteomes" id="UP000801492">
    <property type="component" value="Unassembled WGS sequence"/>
</dbReference>
<sequence>MEKAKIENKKDEVFSKKGKEIAKRTKKKTEYKNTECTEKREATHKGNWATGYSAMSKLDQQLDEESIFGRKSKLPTSPARARAFTYSESEDEEKDEKTERKALERRKKWFIDNVCGELLLYNRRRVSPPRPRANSVTKIDVSKVKEPDTSSQTEDKTALRNVGTINQDRERRRGRQKTPKHEKEENLCAEAKKLKTILNKMTQNIQNLQKIVDEQYNIKKEIKT</sequence>
<accession>A0A8K0D7U5</accession>
<comment type="caution">
    <text evidence="3">The sequence shown here is derived from an EMBL/GenBank/DDBJ whole genome shotgun (WGS) entry which is preliminary data.</text>
</comment>
<evidence type="ECO:0000256" key="2">
    <source>
        <dbReference type="SAM" id="MobiDB-lite"/>
    </source>
</evidence>
<gene>
    <name evidence="3" type="ORF">ILUMI_05143</name>
</gene>